<reference evidence="2" key="1">
    <citation type="submission" date="2023-03" db="EMBL/GenBank/DDBJ databases">
        <title>Massive genome expansion in bonnet fungi (Mycena s.s.) driven by repeated elements and novel gene families across ecological guilds.</title>
        <authorList>
            <consortium name="Lawrence Berkeley National Laboratory"/>
            <person name="Harder C.B."/>
            <person name="Miyauchi S."/>
            <person name="Viragh M."/>
            <person name="Kuo A."/>
            <person name="Thoen E."/>
            <person name="Andreopoulos B."/>
            <person name="Lu D."/>
            <person name="Skrede I."/>
            <person name="Drula E."/>
            <person name="Henrissat B."/>
            <person name="Morin E."/>
            <person name="Kohler A."/>
            <person name="Barry K."/>
            <person name="LaButti K."/>
            <person name="Morin E."/>
            <person name="Salamov A."/>
            <person name="Lipzen A."/>
            <person name="Mereny Z."/>
            <person name="Hegedus B."/>
            <person name="Baldrian P."/>
            <person name="Stursova M."/>
            <person name="Weitz H."/>
            <person name="Taylor A."/>
            <person name="Grigoriev I.V."/>
            <person name="Nagy L.G."/>
            <person name="Martin F."/>
            <person name="Kauserud H."/>
        </authorList>
    </citation>
    <scope>NUCLEOTIDE SEQUENCE</scope>
    <source>
        <strain evidence="2">CBHHK002</strain>
    </source>
</reference>
<evidence type="ECO:0000313" key="3">
    <source>
        <dbReference type="Proteomes" id="UP001218218"/>
    </source>
</evidence>
<accession>A0AAD6ZY45</accession>
<comment type="caution">
    <text evidence="2">The sequence shown here is derived from an EMBL/GenBank/DDBJ whole genome shotgun (WGS) entry which is preliminary data.</text>
</comment>
<feature type="region of interest" description="Disordered" evidence="1">
    <location>
        <begin position="84"/>
        <end position="130"/>
    </location>
</feature>
<name>A0AAD6ZY45_9AGAR</name>
<gene>
    <name evidence="2" type="ORF">DFH08DRAFT_1081287</name>
</gene>
<proteinExistence type="predicted"/>
<dbReference type="Proteomes" id="UP001218218">
    <property type="component" value="Unassembled WGS sequence"/>
</dbReference>
<evidence type="ECO:0000256" key="1">
    <source>
        <dbReference type="SAM" id="MobiDB-lite"/>
    </source>
</evidence>
<organism evidence="2 3">
    <name type="scientific">Mycena albidolilacea</name>
    <dbReference type="NCBI Taxonomy" id="1033008"/>
    <lineage>
        <taxon>Eukaryota</taxon>
        <taxon>Fungi</taxon>
        <taxon>Dikarya</taxon>
        <taxon>Basidiomycota</taxon>
        <taxon>Agaricomycotina</taxon>
        <taxon>Agaricomycetes</taxon>
        <taxon>Agaricomycetidae</taxon>
        <taxon>Agaricales</taxon>
        <taxon>Marasmiineae</taxon>
        <taxon>Mycenaceae</taxon>
        <taxon>Mycena</taxon>
    </lineage>
</organism>
<keyword evidence="3" id="KW-1185">Reference proteome</keyword>
<dbReference type="EMBL" id="JARIHO010000022">
    <property type="protein sequence ID" value="KAJ7343918.1"/>
    <property type="molecule type" value="Genomic_DNA"/>
</dbReference>
<sequence>MNSLRFPQFVAKALQAKGFRTATPLSTRPRFIRSAGLQSTATASLAEIRLGHKVLPPDDQFMPIVEPVLNTFAEPMLDATAELSLTASSGDSDPDQYESVSKPHAASFLHRLPLGEESGDDQRLKGKPHR</sequence>
<evidence type="ECO:0000313" key="2">
    <source>
        <dbReference type="EMBL" id="KAJ7343918.1"/>
    </source>
</evidence>
<protein>
    <submittedName>
        <fullName evidence="2">Uncharacterized protein</fullName>
    </submittedName>
</protein>
<dbReference type="AlphaFoldDB" id="A0AAD6ZY45"/>